<name>A0A382R995_9ZZZZ</name>
<dbReference type="PANTHER" id="PTHR30545">
    <property type="entry name" value="SUGAR FERMENTATION STIMULATION PROTEIN A"/>
    <property type="match status" value="1"/>
</dbReference>
<dbReference type="Pfam" id="PF03749">
    <property type="entry name" value="SfsA"/>
    <property type="match status" value="1"/>
</dbReference>
<dbReference type="HAMAP" id="MF_00095">
    <property type="entry name" value="SfsA"/>
    <property type="match status" value="1"/>
</dbReference>
<dbReference type="InterPro" id="IPR040452">
    <property type="entry name" value="SfsA_C"/>
</dbReference>
<dbReference type="NCBIfam" id="TIGR00230">
    <property type="entry name" value="sfsA"/>
    <property type="match status" value="1"/>
</dbReference>
<evidence type="ECO:0000259" key="1">
    <source>
        <dbReference type="Pfam" id="PF03749"/>
    </source>
</evidence>
<dbReference type="CDD" id="cd22359">
    <property type="entry name" value="SfsA-like_bacterial"/>
    <property type="match status" value="1"/>
</dbReference>
<dbReference type="AlphaFoldDB" id="A0A382R995"/>
<feature type="domain" description="Sugar fermentation stimulation protein C-terminal" evidence="1">
    <location>
        <begin position="82"/>
        <end position="210"/>
    </location>
</feature>
<proteinExistence type="inferred from homology"/>
<reference evidence="3" key="1">
    <citation type="submission" date="2018-05" db="EMBL/GenBank/DDBJ databases">
        <authorList>
            <person name="Lanie J.A."/>
            <person name="Ng W.-L."/>
            <person name="Kazmierczak K.M."/>
            <person name="Andrzejewski T.M."/>
            <person name="Davidsen T.M."/>
            <person name="Wayne K.J."/>
            <person name="Tettelin H."/>
            <person name="Glass J.I."/>
            <person name="Rusch D."/>
            <person name="Podicherti R."/>
            <person name="Tsui H.-C.T."/>
            <person name="Winkler M.E."/>
        </authorList>
    </citation>
    <scope>NUCLEOTIDE SEQUENCE</scope>
</reference>
<dbReference type="Gene3D" id="3.40.1350.60">
    <property type="match status" value="1"/>
</dbReference>
<dbReference type="Pfam" id="PF17746">
    <property type="entry name" value="SfsA_N"/>
    <property type="match status" value="1"/>
</dbReference>
<feature type="domain" description="SfsA N-terminal OB" evidence="2">
    <location>
        <begin position="13"/>
        <end position="71"/>
    </location>
</feature>
<protein>
    <recommendedName>
        <fullName evidence="4">Sugar fermentation stimulation protein homolog</fullName>
    </recommendedName>
</protein>
<dbReference type="Gene3D" id="2.40.50.580">
    <property type="match status" value="1"/>
</dbReference>
<feature type="non-terminal residue" evidence="3">
    <location>
        <position position="210"/>
    </location>
</feature>
<organism evidence="3">
    <name type="scientific">marine metagenome</name>
    <dbReference type="NCBI Taxonomy" id="408172"/>
    <lineage>
        <taxon>unclassified sequences</taxon>
        <taxon>metagenomes</taxon>
        <taxon>ecological metagenomes</taxon>
    </lineage>
</organism>
<evidence type="ECO:0000259" key="2">
    <source>
        <dbReference type="Pfam" id="PF17746"/>
    </source>
</evidence>
<sequence length="210" mass="23364">MQLGADLVEGRFLTRLNRFAALVDVEGEEAMVHVANSGRMHELFVPGVRVLLKPQPAEHRKTKFDLALVDLGFSMCSADARLPNALVAESLEFKRLPQFVEYPHVRREVTFGESRLDLMLEGPEGKYYVETKSVTLVVNGTGLFPDSPTIRGAKHMRSLEQAVAMGHRAAAIFVIQREDVHTFTAHETADPEFGQAFRHALSVGVEAFAY</sequence>
<dbReference type="InterPro" id="IPR005224">
    <property type="entry name" value="SfsA"/>
</dbReference>
<accession>A0A382R995</accession>
<dbReference type="EMBL" id="UINC01119369">
    <property type="protein sequence ID" value="SVC93141.1"/>
    <property type="molecule type" value="Genomic_DNA"/>
</dbReference>
<evidence type="ECO:0000313" key="3">
    <source>
        <dbReference type="EMBL" id="SVC93141.1"/>
    </source>
</evidence>
<dbReference type="GO" id="GO:0003677">
    <property type="term" value="F:DNA binding"/>
    <property type="evidence" value="ECO:0007669"/>
    <property type="project" value="InterPro"/>
</dbReference>
<dbReference type="PANTHER" id="PTHR30545:SF2">
    <property type="entry name" value="SUGAR FERMENTATION STIMULATION PROTEIN A"/>
    <property type="match status" value="1"/>
</dbReference>
<dbReference type="InterPro" id="IPR041465">
    <property type="entry name" value="SfsA_N"/>
</dbReference>
<gene>
    <name evidence="3" type="ORF">METZ01_LOCUS345995</name>
</gene>
<evidence type="ECO:0008006" key="4">
    <source>
        <dbReference type="Google" id="ProtNLM"/>
    </source>
</evidence>